<dbReference type="CDD" id="cd14748">
    <property type="entry name" value="PBP2_UgpB"/>
    <property type="match status" value="1"/>
</dbReference>
<evidence type="ECO:0000256" key="1">
    <source>
        <dbReference type="ARBA" id="ARBA00008520"/>
    </source>
</evidence>
<sequence>MRRLLALFVSLSGLTLAQTVIPFWHTVDPPGQGVLESLVAEFNAKQKDYRVESRYVGDLREGGIKLLAALRAGGAPALYYAEVSFVSRGVKEGLALPLDAYLGNLPDDFYPNLLETSRYAGKTYALPVELHVPVLFYNADQFAARGITVPKTWDEVAAAAQKLTTRAAKGYIVSSDIYSFNAVVMSRGGSLIGPDGKPNFTDPKVVASLQFLQNLVQKGWAQSRNIAEAQFAAADFVRTKAFMVVAPVTQWPILEARVPIPFKLGVAPMPRTSDGKVPLAGGTLMVLRGASDAQIRGAVAFWRFMMEPANIARYVQATYALPMRKAALPLLGAFYKADPRRQVAISQLEYAVRWISDPEATVWYDALEQSLEKALKGGMDAKAALEEAQKKALNIER</sequence>
<dbReference type="PANTHER" id="PTHR30061:SF50">
    <property type="entry name" value="MALTOSE_MALTODEXTRIN-BINDING PERIPLASMIC PROTEIN"/>
    <property type="match status" value="1"/>
</dbReference>
<evidence type="ECO:0000256" key="2">
    <source>
        <dbReference type="ARBA" id="ARBA00022448"/>
    </source>
</evidence>
<organism evidence="5 6">
    <name type="scientific">Meiothermus granaticius NBRC 107808</name>
    <dbReference type="NCBI Taxonomy" id="1227551"/>
    <lineage>
        <taxon>Bacteria</taxon>
        <taxon>Thermotogati</taxon>
        <taxon>Deinococcota</taxon>
        <taxon>Deinococci</taxon>
        <taxon>Thermales</taxon>
        <taxon>Thermaceae</taxon>
        <taxon>Meiothermus</taxon>
    </lineage>
</organism>
<dbReference type="GO" id="GO:0055052">
    <property type="term" value="C:ATP-binding cassette (ABC) transporter complex, substrate-binding subunit-containing"/>
    <property type="evidence" value="ECO:0007669"/>
    <property type="project" value="TreeGrafter"/>
</dbReference>
<dbReference type="PANTHER" id="PTHR30061">
    <property type="entry name" value="MALTOSE-BINDING PERIPLASMIC PROTEIN"/>
    <property type="match status" value="1"/>
</dbReference>
<dbReference type="Gene3D" id="3.40.190.10">
    <property type="entry name" value="Periplasmic binding protein-like II"/>
    <property type="match status" value="1"/>
</dbReference>
<keyword evidence="6" id="KW-1185">Reference proteome</keyword>
<dbReference type="GO" id="GO:1901982">
    <property type="term" value="F:maltose binding"/>
    <property type="evidence" value="ECO:0007669"/>
    <property type="project" value="TreeGrafter"/>
</dbReference>
<evidence type="ECO:0000256" key="3">
    <source>
        <dbReference type="ARBA" id="ARBA00022729"/>
    </source>
</evidence>
<evidence type="ECO:0000256" key="4">
    <source>
        <dbReference type="SAM" id="SignalP"/>
    </source>
</evidence>
<keyword evidence="2" id="KW-0813">Transport</keyword>
<dbReference type="InterPro" id="IPR006059">
    <property type="entry name" value="SBP"/>
</dbReference>
<dbReference type="Proteomes" id="UP000266178">
    <property type="component" value="Unassembled WGS sequence"/>
</dbReference>
<dbReference type="Pfam" id="PF01547">
    <property type="entry name" value="SBP_bac_1"/>
    <property type="match status" value="1"/>
</dbReference>
<name>A0A399FD16_9DEIN</name>
<feature type="chain" id="PRO_5030071940" evidence="4">
    <location>
        <begin position="18"/>
        <end position="397"/>
    </location>
</feature>
<keyword evidence="3 4" id="KW-0732">Signal</keyword>
<reference evidence="5 6" key="1">
    <citation type="submission" date="2018-08" db="EMBL/GenBank/DDBJ databases">
        <title>Meiothermus granaticius genome AF-68 sequencing project.</title>
        <authorList>
            <person name="Da Costa M.S."/>
            <person name="Albuquerque L."/>
            <person name="Raposo P."/>
            <person name="Froufe H.J.C."/>
            <person name="Barroso C.S."/>
            <person name="Egas C."/>
        </authorList>
    </citation>
    <scope>NUCLEOTIDE SEQUENCE [LARGE SCALE GENOMIC DNA]</scope>
    <source>
        <strain evidence="5 6">AF-68</strain>
    </source>
</reference>
<dbReference type="EMBL" id="QWLB01000008">
    <property type="protein sequence ID" value="RIH93249.1"/>
    <property type="molecule type" value="Genomic_DNA"/>
</dbReference>
<dbReference type="OrthoDB" id="29360at2"/>
<dbReference type="GO" id="GO:0042956">
    <property type="term" value="P:maltodextrin transmembrane transport"/>
    <property type="evidence" value="ECO:0007669"/>
    <property type="project" value="TreeGrafter"/>
</dbReference>
<feature type="signal peptide" evidence="4">
    <location>
        <begin position="1"/>
        <end position="17"/>
    </location>
</feature>
<dbReference type="GO" id="GO:0015768">
    <property type="term" value="P:maltose transport"/>
    <property type="evidence" value="ECO:0007669"/>
    <property type="project" value="TreeGrafter"/>
</dbReference>
<accession>A0A399FD16</accession>
<comment type="similarity">
    <text evidence="1">Belongs to the bacterial solute-binding protein 1 family.</text>
</comment>
<evidence type="ECO:0000313" key="5">
    <source>
        <dbReference type="EMBL" id="RIH93249.1"/>
    </source>
</evidence>
<comment type="caution">
    <text evidence="5">The sequence shown here is derived from an EMBL/GenBank/DDBJ whole genome shotgun (WGS) entry which is preliminary data.</text>
</comment>
<proteinExistence type="inferred from homology"/>
<evidence type="ECO:0000313" key="6">
    <source>
        <dbReference type="Proteomes" id="UP000266178"/>
    </source>
</evidence>
<gene>
    <name evidence="5" type="primary">ugpB_2</name>
    <name evidence="5" type="ORF">Mgrana_00876</name>
</gene>
<dbReference type="RefSeq" id="WP_119356381.1">
    <property type="nucleotide sequence ID" value="NZ_BJXM01000004.1"/>
</dbReference>
<protein>
    <submittedName>
        <fullName evidence="5">sn-glycerol-3-phosphate-binding periplasmic protein UgpB</fullName>
    </submittedName>
</protein>
<dbReference type="AlphaFoldDB" id="A0A399FD16"/>
<dbReference type="SUPFAM" id="SSF53850">
    <property type="entry name" value="Periplasmic binding protein-like II"/>
    <property type="match status" value="1"/>
</dbReference>